<evidence type="ECO:0000313" key="7">
    <source>
        <dbReference type="EMBL" id="KAK4375928.1"/>
    </source>
</evidence>
<keyword evidence="2" id="KW-0805">Transcription regulation</keyword>
<dbReference type="PANTHER" id="PTHR31072">
    <property type="entry name" value="TRANSCRIPTION FACTOR TCP4-RELATED"/>
    <property type="match status" value="1"/>
</dbReference>
<dbReference type="GO" id="GO:0043565">
    <property type="term" value="F:sequence-specific DNA binding"/>
    <property type="evidence" value="ECO:0007669"/>
    <property type="project" value="TreeGrafter"/>
</dbReference>
<name>A0AAE1SR48_9SOLA</name>
<keyword evidence="3" id="KW-0238">DNA-binding</keyword>
<gene>
    <name evidence="7" type="ORF">RND71_006605</name>
</gene>
<reference evidence="7" key="1">
    <citation type="submission" date="2023-12" db="EMBL/GenBank/DDBJ databases">
        <title>Genome assembly of Anisodus tanguticus.</title>
        <authorList>
            <person name="Wang Y.-J."/>
        </authorList>
    </citation>
    <scope>NUCLEOTIDE SEQUENCE</scope>
    <source>
        <strain evidence="7">KB-2021</strain>
        <tissue evidence="7">Leaf</tissue>
    </source>
</reference>
<sequence>MATAHSPRPDNLRHKRTCDRHLKINGKDRRVRVSDACARKIDLLKEKLDHKMDGLTIEWLLEKAKPFIDVILTQKTSVFANTKSSLPQTLLPTVEKPIPTSNPQNRSVLPPLVYSHELDLDNMEFSKEEVEWLVSTCLSE</sequence>
<evidence type="ECO:0000313" key="8">
    <source>
        <dbReference type="Proteomes" id="UP001291623"/>
    </source>
</evidence>
<organism evidence="7 8">
    <name type="scientific">Anisodus tanguticus</name>
    <dbReference type="NCBI Taxonomy" id="243964"/>
    <lineage>
        <taxon>Eukaryota</taxon>
        <taxon>Viridiplantae</taxon>
        <taxon>Streptophyta</taxon>
        <taxon>Embryophyta</taxon>
        <taxon>Tracheophyta</taxon>
        <taxon>Spermatophyta</taxon>
        <taxon>Magnoliopsida</taxon>
        <taxon>eudicotyledons</taxon>
        <taxon>Gunneridae</taxon>
        <taxon>Pentapetalae</taxon>
        <taxon>asterids</taxon>
        <taxon>lamiids</taxon>
        <taxon>Solanales</taxon>
        <taxon>Solanaceae</taxon>
        <taxon>Solanoideae</taxon>
        <taxon>Hyoscyameae</taxon>
        <taxon>Anisodus</taxon>
    </lineage>
</organism>
<evidence type="ECO:0000256" key="2">
    <source>
        <dbReference type="ARBA" id="ARBA00023015"/>
    </source>
</evidence>
<comment type="caution">
    <text evidence="7">The sequence shown here is derived from an EMBL/GenBank/DDBJ whole genome shotgun (WGS) entry which is preliminary data.</text>
</comment>
<dbReference type="EMBL" id="JAVYJV010000003">
    <property type="protein sequence ID" value="KAK4375928.1"/>
    <property type="molecule type" value="Genomic_DNA"/>
</dbReference>
<dbReference type="AlphaFoldDB" id="A0AAE1SR48"/>
<dbReference type="PROSITE" id="PS51369">
    <property type="entry name" value="TCP"/>
    <property type="match status" value="1"/>
</dbReference>
<dbReference type="Proteomes" id="UP001291623">
    <property type="component" value="Unassembled WGS sequence"/>
</dbReference>
<keyword evidence="5" id="KW-0539">Nucleus</keyword>
<accession>A0AAE1SR48</accession>
<keyword evidence="4" id="KW-0804">Transcription</keyword>
<keyword evidence="8" id="KW-1185">Reference proteome</keyword>
<dbReference type="InterPro" id="IPR017887">
    <property type="entry name" value="TF_TCP_subgr"/>
</dbReference>
<protein>
    <recommendedName>
        <fullName evidence="6">TCP domain-containing protein</fullName>
    </recommendedName>
</protein>
<evidence type="ECO:0000256" key="4">
    <source>
        <dbReference type="ARBA" id="ARBA00023163"/>
    </source>
</evidence>
<dbReference type="GO" id="GO:0003700">
    <property type="term" value="F:DNA-binding transcription factor activity"/>
    <property type="evidence" value="ECO:0007669"/>
    <property type="project" value="InterPro"/>
</dbReference>
<dbReference type="GO" id="GO:0005634">
    <property type="term" value="C:nucleus"/>
    <property type="evidence" value="ECO:0007669"/>
    <property type="project" value="UniProtKB-SubCell"/>
</dbReference>
<dbReference type="Pfam" id="PF03634">
    <property type="entry name" value="TCP"/>
    <property type="match status" value="1"/>
</dbReference>
<evidence type="ECO:0000256" key="1">
    <source>
        <dbReference type="ARBA" id="ARBA00004123"/>
    </source>
</evidence>
<feature type="domain" description="TCP" evidence="6">
    <location>
        <begin position="17"/>
        <end position="71"/>
    </location>
</feature>
<dbReference type="InterPro" id="IPR005333">
    <property type="entry name" value="Transcription_factor_TCP"/>
</dbReference>
<evidence type="ECO:0000259" key="6">
    <source>
        <dbReference type="PROSITE" id="PS51369"/>
    </source>
</evidence>
<evidence type="ECO:0000256" key="3">
    <source>
        <dbReference type="ARBA" id="ARBA00023125"/>
    </source>
</evidence>
<evidence type="ECO:0000256" key="5">
    <source>
        <dbReference type="ARBA" id="ARBA00023242"/>
    </source>
</evidence>
<dbReference type="PANTHER" id="PTHR31072:SF170">
    <property type="entry name" value="TRANSCRIPTION FACTOR TCP15-RELATED"/>
    <property type="match status" value="1"/>
</dbReference>
<proteinExistence type="predicted"/>
<comment type="subcellular location">
    <subcellularLocation>
        <location evidence="1">Nucleus</location>
    </subcellularLocation>
</comment>